<dbReference type="Gene3D" id="3.30.390.50">
    <property type="entry name" value="CO dehydrogenase flavoprotein, C-terminal domain"/>
    <property type="match status" value="1"/>
</dbReference>
<feature type="domain" description="2Fe-2S ferredoxin-type" evidence="6">
    <location>
        <begin position="1"/>
        <end position="85"/>
    </location>
</feature>
<dbReference type="Gene3D" id="1.10.150.120">
    <property type="entry name" value="[2Fe-2S]-binding domain"/>
    <property type="match status" value="1"/>
</dbReference>
<dbReference type="Pfam" id="PF03450">
    <property type="entry name" value="CO_deh_flav_C"/>
    <property type="match status" value="1"/>
</dbReference>
<dbReference type="InterPro" id="IPR016167">
    <property type="entry name" value="FAD-bd_PCMH_sub1"/>
</dbReference>
<dbReference type="InterPro" id="IPR001041">
    <property type="entry name" value="2Fe-2S_ferredoxin-type"/>
</dbReference>
<keyword evidence="3" id="KW-0274">FAD</keyword>
<dbReference type="InterPro" id="IPR002346">
    <property type="entry name" value="Mopterin_DH_FAD-bd"/>
</dbReference>
<dbReference type="SUPFAM" id="SSF54292">
    <property type="entry name" value="2Fe-2S ferredoxin-like"/>
    <property type="match status" value="1"/>
</dbReference>
<reference evidence="8" key="1">
    <citation type="submission" date="2023-11" db="EMBL/GenBank/DDBJ databases">
        <title>Scandinavium wanjuensis sp. nov., isolated from lettuce South Korea.</title>
        <authorList>
            <person name="Park J."/>
            <person name="Park S."/>
            <person name="Oh K.K."/>
            <person name="Cho G.S."/>
            <person name="Franz C.M.A.P."/>
        </authorList>
    </citation>
    <scope>NUCLEOTIDE SEQUENCE</scope>
    <source>
        <strain evidence="8">V105_12</strain>
    </source>
</reference>
<dbReference type="Proteomes" id="UP001282336">
    <property type="component" value="Unassembled WGS sequence"/>
</dbReference>
<dbReference type="PANTHER" id="PTHR45444">
    <property type="entry name" value="XANTHINE DEHYDROGENASE"/>
    <property type="match status" value="1"/>
</dbReference>
<dbReference type="Gene3D" id="3.10.20.30">
    <property type="match status" value="1"/>
</dbReference>
<dbReference type="Pfam" id="PF00941">
    <property type="entry name" value="FAD_binding_5"/>
    <property type="match status" value="1"/>
</dbReference>
<gene>
    <name evidence="8" type="primary">xdhA</name>
    <name evidence="8" type="ORF">SIL20_20980</name>
</gene>
<dbReference type="PANTHER" id="PTHR45444:SF3">
    <property type="entry name" value="XANTHINE DEHYDROGENASE"/>
    <property type="match status" value="1"/>
</dbReference>
<dbReference type="InterPro" id="IPR036010">
    <property type="entry name" value="2Fe-2S_ferredoxin-like_sf"/>
</dbReference>
<evidence type="ECO:0000256" key="5">
    <source>
        <dbReference type="ARBA" id="ARBA00023004"/>
    </source>
</evidence>
<dbReference type="SUPFAM" id="SSF47741">
    <property type="entry name" value="CO dehydrogenase ISP C-domain like"/>
    <property type="match status" value="1"/>
</dbReference>
<dbReference type="InterPro" id="IPR036683">
    <property type="entry name" value="CO_DH_flav_C_dom_sf"/>
</dbReference>
<dbReference type="InterPro" id="IPR036318">
    <property type="entry name" value="FAD-bd_PCMH-like_sf"/>
</dbReference>
<dbReference type="InterPro" id="IPR006058">
    <property type="entry name" value="2Fe2S_fd_BS"/>
</dbReference>
<dbReference type="PROSITE" id="PS51085">
    <property type="entry name" value="2FE2S_FER_2"/>
    <property type="match status" value="1"/>
</dbReference>
<dbReference type="EMBL" id="JAWXRC010000042">
    <property type="protein sequence ID" value="MDX6033980.1"/>
    <property type="molecule type" value="Genomic_DNA"/>
</dbReference>
<proteinExistence type="predicted"/>
<dbReference type="SMART" id="SM01092">
    <property type="entry name" value="CO_deh_flav_C"/>
    <property type="match status" value="1"/>
</dbReference>
<dbReference type="InterPro" id="IPR016208">
    <property type="entry name" value="Ald_Oxase/xanthine_DH-like"/>
</dbReference>
<evidence type="ECO:0000256" key="3">
    <source>
        <dbReference type="ARBA" id="ARBA00022827"/>
    </source>
</evidence>
<sequence length="472" mass="51194">MTQFLLNQQAITIDNIDPNLTVLNWLRTDRLRCGTKEGCASGDCGACTVVIGSVEEGKMRYQSANACLLLVGQLAGKQLLTVEDLADGGELHPLQHTLACGHASQCGFCTPGIVMSAFAMHKSGVAADTTSVMHHLGGNLCRCTGYRPIIETAKQILNMPCSDKFTASEAQTVKQLQALGVTSDDALLRPDSLETLADTYLRYPQARLLAGGTDLNLLVTQAHHSHIRLISLARVTELHGVTREGNQLIIGAMTSLDTLQQQLKMVIPAFSEMLHRFASQQVRNQGTIGGNIANASPVGDCAPALLALDARLRLRCGKQTREVALAEFFTGYRQTVLNPGEFISHIVLDDVTLSHNLRLWKVSKRREDDISAVFAAINLEVTHGMISCARIAFGGMAATPVRAFSLEAGLLGKPIDNATLKAACAALAQEFFPLSDVRASAEYRLQVAQNLLKRYFLHMTSDHAVEVTDYVR</sequence>
<name>A0AAJ2SA28_9ENTR</name>
<dbReference type="InterPro" id="IPR012675">
    <property type="entry name" value="Beta-grasp_dom_sf"/>
</dbReference>
<dbReference type="InterPro" id="IPR002888">
    <property type="entry name" value="2Fe-2S-bd"/>
</dbReference>
<dbReference type="SUPFAM" id="SSF55447">
    <property type="entry name" value="CO dehydrogenase flavoprotein C-terminal domain-like"/>
    <property type="match status" value="1"/>
</dbReference>
<accession>A0AAJ2SA28</accession>
<evidence type="ECO:0000256" key="4">
    <source>
        <dbReference type="ARBA" id="ARBA00023002"/>
    </source>
</evidence>
<dbReference type="Pfam" id="PF01799">
    <property type="entry name" value="Fer2_2"/>
    <property type="match status" value="1"/>
</dbReference>
<dbReference type="SUPFAM" id="SSF56176">
    <property type="entry name" value="FAD-binding/transporter-associated domain-like"/>
    <property type="match status" value="1"/>
</dbReference>
<evidence type="ECO:0000256" key="1">
    <source>
        <dbReference type="ARBA" id="ARBA00022630"/>
    </source>
</evidence>
<dbReference type="InterPro" id="IPR016169">
    <property type="entry name" value="FAD-bd_PCMH_sub2"/>
</dbReference>
<feature type="domain" description="FAD-binding PCMH-type" evidence="7">
    <location>
        <begin position="179"/>
        <end position="353"/>
    </location>
</feature>
<keyword evidence="1" id="KW-0285">Flavoprotein</keyword>
<dbReference type="EC" id="1.17.1.4" evidence="8"/>
<dbReference type="NCBIfam" id="TIGR02963">
    <property type="entry name" value="xanthine_xdhA"/>
    <property type="match status" value="1"/>
</dbReference>
<evidence type="ECO:0000259" key="7">
    <source>
        <dbReference type="PROSITE" id="PS51387"/>
    </source>
</evidence>
<dbReference type="RefSeq" id="WP_319630403.1">
    <property type="nucleotide sequence ID" value="NZ_JAWXRB010000045.1"/>
</dbReference>
<dbReference type="InterPro" id="IPR005107">
    <property type="entry name" value="CO_DH_flav_C"/>
</dbReference>
<dbReference type="InterPro" id="IPR036884">
    <property type="entry name" value="2Fe-2S-bd_dom_sf"/>
</dbReference>
<dbReference type="InterPro" id="IPR012175">
    <property type="entry name" value="Xanth_DH_ssu_bac"/>
</dbReference>
<protein>
    <submittedName>
        <fullName evidence="8">Xanthine dehydrogenase small subunit</fullName>
        <ecNumber evidence="8">1.17.1.4</ecNumber>
    </submittedName>
</protein>
<dbReference type="CDD" id="cd00207">
    <property type="entry name" value="fer2"/>
    <property type="match status" value="1"/>
</dbReference>
<keyword evidence="4 8" id="KW-0560">Oxidoreductase</keyword>
<dbReference type="AlphaFoldDB" id="A0AAJ2SA28"/>
<dbReference type="PIRSF" id="PIRSF036557">
    <property type="entry name" value="XdhA_RC"/>
    <property type="match status" value="1"/>
</dbReference>
<dbReference type="Gene3D" id="3.30.43.10">
    <property type="entry name" value="Uridine Diphospho-n-acetylenolpyruvylglucosamine Reductase, domain 2"/>
    <property type="match status" value="1"/>
</dbReference>
<dbReference type="GO" id="GO:0004854">
    <property type="term" value="F:xanthine dehydrogenase activity"/>
    <property type="evidence" value="ECO:0007669"/>
    <property type="project" value="UniProtKB-EC"/>
</dbReference>
<evidence type="ECO:0000259" key="6">
    <source>
        <dbReference type="PROSITE" id="PS51085"/>
    </source>
</evidence>
<keyword evidence="5" id="KW-0408">Iron</keyword>
<organism evidence="8 9">
    <name type="scientific">Scandinavium lactucae</name>
    <dbReference type="NCBI Taxonomy" id="3095028"/>
    <lineage>
        <taxon>Bacteria</taxon>
        <taxon>Pseudomonadati</taxon>
        <taxon>Pseudomonadota</taxon>
        <taxon>Gammaproteobacteria</taxon>
        <taxon>Enterobacterales</taxon>
        <taxon>Enterobacteriaceae</taxon>
        <taxon>Scandinavium</taxon>
    </lineage>
</organism>
<dbReference type="GO" id="GO:0071949">
    <property type="term" value="F:FAD binding"/>
    <property type="evidence" value="ECO:0007669"/>
    <property type="project" value="InterPro"/>
</dbReference>
<dbReference type="InterPro" id="IPR016166">
    <property type="entry name" value="FAD-bd_PCMH"/>
</dbReference>
<evidence type="ECO:0000313" key="8">
    <source>
        <dbReference type="EMBL" id="MDX6033980.1"/>
    </source>
</evidence>
<dbReference type="GO" id="GO:0051537">
    <property type="term" value="F:2 iron, 2 sulfur cluster binding"/>
    <property type="evidence" value="ECO:0007669"/>
    <property type="project" value="InterPro"/>
</dbReference>
<dbReference type="Gene3D" id="3.30.465.10">
    <property type="match status" value="1"/>
</dbReference>
<dbReference type="InterPro" id="IPR014307">
    <property type="entry name" value="Xanthine_DH_ssu"/>
</dbReference>
<evidence type="ECO:0000313" key="9">
    <source>
        <dbReference type="Proteomes" id="UP001282336"/>
    </source>
</evidence>
<dbReference type="PROSITE" id="PS00197">
    <property type="entry name" value="2FE2S_FER_1"/>
    <property type="match status" value="1"/>
</dbReference>
<dbReference type="PROSITE" id="PS51387">
    <property type="entry name" value="FAD_PCMH"/>
    <property type="match status" value="1"/>
</dbReference>
<evidence type="ECO:0000256" key="2">
    <source>
        <dbReference type="ARBA" id="ARBA00022723"/>
    </source>
</evidence>
<comment type="caution">
    <text evidence="8">The sequence shown here is derived from an EMBL/GenBank/DDBJ whole genome shotgun (WGS) entry which is preliminary data.</text>
</comment>
<dbReference type="GO" id="GO:0005506">
    <property type="term" value="F:iron ion binding"/>
    <property type="evidence" value="ECO:0007669"/>
    <property type="project" value="InterPro"/>
</dbReference>
<keyword evidence="2" id="KW-0479">Metal-binding</keyword>